<reference evidence="2" key="1">
    <citation type="journal article" date="2013" name="Genetics">
        <title>The draft genome and transcriptome of Panagrellus redivivus are shaped by the harsh demands of a free-living lifestyle.</title>
        <authorList>
            <person name="Srinivasan J."/>
            <person name="Dillman A.R."/>
            <person name="Macchietto M.G."/>
            <person name="Heikkinen L."/>
            <person name="Lakso M."/>
            <person name="Fracchia K.M."/>
            <person name="Antoshechkin I."/>
            <person name="Mortazavi A."/>
            <person name="Wong G."/>
            <person name="Sternberg P.W."/>
        </authorList>
    </citation>
    <scope>NUCLEOTIDE SEQUENCE [LARGE SCALE GENOMIC DNA]</scope>
    <source>
        <strain evidence="2">MT8872</strain>
    </source>
</reference>
<accession>A0A7E4VU04</accession>
<name>A0A7E4VU04_PANRE</name>
<dbReference type="WBParaSite" id="Pan_g336.t1">
    <property type="protein sequence ID" value="Pan_g336.t1"/>
    <property type="gene ID" value="Pan_g336"/>
</dbReference>
<keyword evidence="2" id="KW-1185">Reference proteome</keyword>
<reference evidence="3" key="2">
    <citation type="submission" date="2020-10" db="UniProtKB">
        <authorList>
            <consortium name="WormBaseParasite"/>
        </authorList>
    </citation>
    <scope>IDENTIFICATION</scope>
</reference>
<feature type="compositionally biased region" description="Polar residues" evidence="1">
    <location>
        <begin position="58"/>
        <end position="69"/>
    </location>
</feature>
<proteinExistence type="predicted"/>
<evidence type="ECO:0000313" key="3">
    <source>
        <dbReference type="WBParaSite" id="Pan_g336.t1"/>
    </source>
</evidence>
<sequence>QKWWHGPTWLSQPDIEWPKPAVEKKAESDDDIPPNDDTITDHPLENDPPDLQDEQRQTELVSSVNPTTDATHNANIVDAERFSTWTSMVMTIFFLLRFVCCTFKGNAISPILLKVLQCAQKHSALRYYAELLIIAQIQHNHPPSDATVKQ</sequence>
<feature type="region of interest" description="Disordered" evidence="1">
    <location>
        <begin position="1"/>
        <end position="69"/>
    </location>
</feature>
<protein>
    <submittedName>
        <fullName evidence="3">FAT domain-containing protein</fullName>
    </submittedName>
</protein>
<evidence type="ECO:0000256" key="1">
    <source>
        <dbReference type="SAM" id="MobiDB-lite"/>
    </source>
</evidence>
<organism evidence="2 3">
    <name type="scientific">Panagrellus redivivus</name>
    <name type="common">Microworm</name>
    <dbReference type="NCBI Taxonomy" id="6233"/>
    <lineage>
        <taxon>Eukaryota</taxon>
        <taxon>Metazoa</taxon>
        <taxon>Ecdysozoa</taxon>
        <taxon>Nematoda</taxon>
        <taxon>Chromadorea</taxon>
        <taxon>Rhabditida</taxon>
        <taxon>Tylenchina</taxon>
        <taxon>Panagrolaimomorpha</taxon>
        <taxon>Panagrolaimoidea</taxon>
        <taxon>Panagrolaimidae</taxon>
        <taxon>Panagrellus</taxon>
    </lineage>
</organism>
<dbReference type="Proteomes" id="UP000492821">
    <property type="component" value="Unassembled WGS sequence"/>
</dbReference>
<dbReference type="AlphaFoldDB" id="A0A7E4VU04"/>
<evidence type="ECO:0000313" key="2">
    <source>
        <dbReference type="Proteomes" id="UP000492821"/>
    </source>
</evidence>